<dbReference type="RefSeq" id="WP_092612532.1">
    <property type="nucleotide sequence ID" value="NZ_FNHU01000017.1"/>
</dbReference>
<evidence type="ECO:0000313" key="3">
    <source>
        <dbReference type="Proteomes" id="UP000199671"/>
    </source>
</evidence>
<evidence type="ECO:0000256" key="1">
    <source>
        <dbReference type="SAM" id="MobiDB-lite"/>
    </source>
</evidence>
<reference evidence="2 3" key="1">
    <citation type="submission" date="2016-10" db="EMBL/GenBank/DDBJ databases">
        <authorList>
            <person name="de Groot N.N."/>
        </authorList>
    </citation>
    <scope>NUCLEOTIDE SEQUENCE [LARGE SCALE GENOMIC DNA]</scope>
    <source>
        <strain evidence="2 3">KPR-7B</strain>
    </source>
</reference>
<dbReference type="OrthoDB" id="3257997at2"/>
<name>A0A1G9ZEI6_9ACTO</name>
<dbReference type="Proteomes" id="UP000199671">
    <property type="component" value="Unassembled WGS sequence"/>
</dbReference>
<proteinExistence type="predicted"/>
<feature type="region of interest" description="Disordered" evidence="1">
    <location>
        <begin position="1"/>
        <end position="56"/>
    </location>
</feature>
<accession>A0A1G9ZEI6</accession>
<protein>
    <submittedName>
        <fullName evidence="2">Uncharacterized protein</fullName>
    </submittedName>
</protein>
<evidence type="ECO:0000313" key="2">
    <source>
        <dbReference type="EMBL" id="SDN19749.1"/>
    </source>
</evidence>
<organism evidence="2 3">
    <name type="scientific">Actinomyces ruminicola</name>
    <dbReference type="NCBI Taxonomy" id="332524"/>
    <lineage>
        <taxon>Bacteria</taxon>
        <taxon>Bacillati</taxon>
        <taxon>Actinomycetota</taxon>
        <taxon>Actinomycetes</taxon>
        <taxon>Actinomycetales</taxon>
        <taxon>Actinomycetaceae</taxon>
        <taxon>Actinomyces</taxon>
    </lineage>
</organism>
<gene>
    <name evidence="2" type="ORF">SAMN04487766_11739</name>
</gene>
<dbReference type="AlphaFoldDB" id="A0A1G9ZEI6"/>
<sequence>MAETHPDDGSPTAPPPRAGAAAPDGSARADRDGATREAANHAARTAPASREDARQDAEAAIDVGSWNRFIPSLTRWLQTGREDVVPAVRLAAAQPIVTAETAPRERSGPGPLRLLRRRHRLPPSPLPPMLVAQSRLDGVMLTAPLRDDAGRALLGEDALAALAALGWRRREGAMMQSALGAESAARSAARVLIEVFDVAHPADLAIAVEHAVPPAA</sequence>
<dbReference type="EMBL" id="FNHU01000017">
    <property type="protein sequence ID" value="SDN19749.1"/>
    <property type="molecule type" value="Genomic_DNA"/>
</dbReference>
<feature type="compositionally biased region" description="Basic and acidic residues" evidence="1">
    <location>
        <begin position="27"/>
        <end position="39"/>
    </location>
</feature>